<evidence type="ECO:0000256" key="1">
    <source>
        <dbReference type="ARBA" id="ARBA00009820"/>
    </source>
</evidence>
<comment type="similarity">
    <text evidence="1">Belongs to the TolB family.</text>
</comment>
<dbReference type="PANTHER" id="PTHR36842:SF2">
    <property type="entry name" value="SLR0505 PROTEIN"/>
    <property type="match status" value="1"/>
</dbReference>
<dbReference type="InterPro" id="IPR011659">
    <property type="entry name" value="WD40"/>
</dbReference>
<name>A0A563W1V1_9CYAN</name>
<protein>
    <submittedName>
        <fullName evidence="2">Periplasmic component of the Tol biopolymer transport system</fullName>
    </submittedName>
</protein>
<dbReference type="OrthoDB" id="425005at2"/>
<dbReference type="AlphaFoldDB" id="A0A563W1V1"/>
<sequence>MLILWLIAIALTGCREPGYVTPPVVSLGSSLNTKAAEIQPHFSHDGHYLVFSSDRQKSRNVFLYDVRNRRLLPLPGLNQLQSMQSQPDISADGRYIVYVSEQLGKPDIFLYDRVARETKNITRNFLGQVRNPTISGNGRFIAFESDRSGQWNIEIYDRGLGTQLSLPVDDEN</sequence>
<dbReference type="EMBL" id="CAACVJ010000590">
    <property type="protein sequence ID" value="VEP17615.1"/>
    <property type="molecule type" value="Genomic_DNA"/>
</dbReference>
<dbReference type="Proteomes" id="UP000320055">
    <property type="component" value="Unassembled WGS sequence"/>
</dbReference>
<proteinExistence type="inferred from homology"/>
<dbReference type="Pfam" id="PF07676">
    <property type="entry name" value="PD40"/>
    <property type="match status" value="3"/>
</dbReference>
<dbReference type="SUPFAM" id="SSF82171">
    <property type="entry name" value="DPP6 N-terminal domain-like"/>
    <property type="match status" value="1"/>
</dbReference>
<keyword evidence="3" id="KW-1185">Reference proteome</keyword>
<organism evidence="2 3">
    <name type="scientific">Hyella patelloides LEGE 07179</name>
    <dbReference type="NCBI Taxonomy" id="945734"/>
    <lineage>
        <taxon>Bacteria</taxon>
        <taxon>Bacillati</taxon>
        <taxon>Cyanobacteriota</taxon>
        <taxon>Cyanophyceae</taxon>
        <taxon>Pleurocapsales</taxon>
        <taxon>Hyellaceae</taxon>
        <taxon>Hyella</taxon>
    </lineage>
</organism>
<dbReference type="PANTHER" id="PTHR36842">
    <property type="entry name" value="PROTEIN TOLB HOMOLOG"/>
    <property type="match status" value="1"/>
</dbReference>
<evidence type="ECO:0000313" key="3">
    <source>
        <dbReference type="Proteomes" id="UP000320055"/>
    </source>
</evidence>
<evidence type="ECO:0000313" key="2">
    <source>
        <dbReference type="EMBL" id="VEP17615.1"/>
    </source>
</evidence>
<accession>A0A563W1V1</accession>
<dbReference type="InterPro" id="IPR011042">
    <property type="entry name" value="6-blade_b-propeller_TolB-like"/>
</dbReference>
<gene>
    <name evidence="2" type="ORF">H1P_630012</name>
</gene>
<reference evidence="2 3" key="1">
    <citation type="submission" date="2019-01" db="EMBL/GenBank/DDBJ databases">
        <authorList>
            <person name="Brito A."/>
        </authorList>
    </citation>
    <scope>NUCLEOTIDE SEQUENCE [LARGE SCALE GENOMIC DNA]</scope>
    <source>
        <strain evidence="2">1</strain>
    </source>
</reference>
<dbReference type="RefSeq" id="WP_144867202.1">
    <property type="nucleotide sequence ID" value="NZ_LR213822.1"/>
</dbReference>
<dbReference type="Gene3D" id="2.120.10.30">
    <property type="entry name" value="TolB, C-terminal domain"/>
    <property type="match status" value="1"/>
</dbReference>